<evidence type="ECO:0000256" key="2">
    <source>
        <dbReference type="SAM" id="SignalP"/>
    </source>
</evidence>
<feature type="signal peptide" evidence="2">
    <location>
        <begin position="1"/>
        <end position="28"/>
    </location>
</feature>
<dbReference type="PANTHER" id="PTHR43308">
    <property type="entry name" value="OUTER MEMBRANE PROTEIN ALPHA-RELATED"/>
    <property type="match status" value="1"/>
</dbReference>
<keyword evidence="5" id="KW-1185">Reference proteome</keyword>
<reference evidence="4 5" key="1">
    <citation type="submission" date="2019-03" db="EMBL/GenBank/DDBJ databases">
        <authorList>
            <person name="He R.-H."/>
        </authorList>
    </citation>
    <scope>NUCLEOTIDE SEQUENCE [LARGE SCALE GENOMIC DNA]</scope>
    <source>
        <strain evidence="5">SH 714</strain>
    </source>
</reference>
<evidence type="ECO:0000256" key="1">
    <source>
        <dbReference type="ARBA" id="ARBA00022729"/>
    </source>
</evidence>
<evidence type="ECO:0000313" key="4">
    <source>
        <dbReference type="EMBL" id="TFB19288.1"/>
    </source>
</evidence>
<accession>A0A4Y8IJJ0</accession>
<dbReference type="EMBL" id="SOPW01000011">
    <property type="protein sequence ID" value="TFB19288.1"/>
    <property type="molecule type" value="Genomic_DNA"/>
</dbReference>
<feature type="domain" description="SLH" evidence="3">
    <location>
        <begin position="32"/>
        <end position="95"/>
    </location>
</feature>
<protein>
    <submittedName>
        <fullName evidence="4">S-layer homology domain-containing protein</fullName>
    </submittedName>
</protein>
<name>A0A4Y8IJJ0_9BACI</name>
<dbReference type="Gene3D" id="2.60.40.1220">
    <property type="match status" value="3"/>
</dbReference>
<sequence>MANLRKNGRKVFATSVSAAMVASAVAPAVVSADHQFTDVSSDHPYHDEIKAMVEAGVVTGYPDGTFKLGEQVARKEAAVVMAGMLDLEASADTELPFTDVEADAWYTNAVKAVYEAGVMVGQEDDEFAPDAQMTRKELAQMIYAAYELDASPETELPFTDVEEGVWYEEALKALYANGLISGQTETTFGPDADMKRGDFAYLTAQTDFALGSKLEKPAPEMAMVEEVSATNLKEVTVEFNTNVEGNEDVADKANYSFENTAIASVSVDGNMVTIALDSAVSQQTEETLTVSEDILAEEGTFDVSFFDTTVPTADSAENVGAKQVKVHFSEPIDASAFSQLSTSDQRDIFELVGENIYVDDVTFSNNNKEAVVSFFSDLEDGDYELKVNGGILVDYAGYTVTETSLDVTVEADTEAPALVDYKDANQRTVTLVFDEPIAVEDWDESAFYHTNSKNSASLVKAGEKDNELVVEFDNNHLPAGTAYVYVDGEAVTDLWGNENENQLDIVVEVDTDEEAPQVSEVKLGDAQNELVVTYDEVVDQTTALDKDNYAVLNADGDEVVIAGTGINPDGNKVTLTLASNLSGDATLKADGIEDLVGNSLDEFETDFYAEDVTAPSGFSATYYPDKNGAGVHSLIVDYGEAMMTEGGYSVLDIEKYLVNSEDLVDYSGYVSLNAIDGDSKVEIVYDYASHNEDDSSSANANLFATGTNNIKVARVADNSGNTTDNLTTTFDITLQSDFGAVKQVATSKTTLDVTLEEALVDYDRDDFALVTTGGYTLKDSEILNVELSSGGKVLTFTLHPDSALTTDALYNNNGSLEQINVNTTETSTQDVVAVNQFGDHLDINSALVTDGISPTVVTDAETRVDTDANHSNVTLNFTENVESSIAGATGDNFVVTDEDGQEYTFAGTTGTPSEENTFTVHIPSTSDSSNTVTVYVYGKDVKTKELYIDFSDANYFTDEATPANEVEDFSVTVEVYGN</sequence>
<dbReference type="PROSITE" id="PS51272">
    <property type="entry name" value="SLH"/>
    <property type="match status" value="3"/>
</dbReference>
<evidence type="ECO:0000313" key="5">
    <source>
        <dbReference type="Proteomes" id="UP000297975"/>
    </source>
</evidence>
<dbReference type="InterPro" id="IPR051465">
    <property type="entry name" value="Cell_Envelope_Struct_Comp"/>
</dbReference>
<dbReference type="InterPro" id="IPR014755">
    <property type="entry name" value="Cu-Rt/internalin_Ig-like"/>
</dbReference>
<gene>
    <name evidence="4" type="ORF">E3U55_11290</name>
</gene>
<dbReference type="InterPro" id="IPR001119">
    <property type="entry name" value="SLH_dom"/>
</dbReference>
<dbReference type="Proteomes" id="UP000297975">
    <property type="component" value="Unassembled WGS sequence"/>
</dbReference>
<comment type="caution">
    <text evidence="4">The sequence shown here is derived from an EMBL/GenBank/DDBJ whole genome shotgun (WGS) entry which is preliminary data.</text>
</comment>
<keyword evidence="1 2" id="KW-0732">Signal</keyword>
<dbReference type="RefSeq" id="WP_134340531.1">
    <property type="nucleotide sequence ID" value="NZ_SOPW01000011.1"/>
</dbReference>
<dbReference type="AlphaFoldDB" id="A0A4Y8IJJ0"/>
<evidence type="ECO:0000259" key="3">
    <source>
        <dbReference type="PROSITE" id="PS51272"/>
    </source>
</evidence>
<feature type="chain" id="PRO_5039323352" evidence="2">
    <location>
        <begin position="29"/>
        <end position="978"/>
    </location>
</feature>
<feature type="domain" description="SLH" evidence="3">
    <location>
        <begin position="157"/>
        <end position="217"/>
    </location>
</feature>
<organism evidence="4 5">
    <name type="scientific">Filobacillus milosensis</name>
    <dbReference type="NCBI Taxonomy" id="94137"/>
    <lineage>
        <taxon>Bacteria</taxon>
        <taxon>Bacillati</taxon>
        <taxon>Bacillota</taxon>
        <taxon>Bacilli</taxon>
        <taxon>Bacillales</taxon>
        <taxon>Bacillaceae</taxon>
        <taxon>Filobacillus</taxon>
    </lineage>
</organism>
<dbReference type="OrthoDB" id="2079983at2"/>
<dbReference type="Pfam" id="PF00395">
    <property type="entry name" value="SLH"/>
    <property type="match status" value="3"/>
</dbReference>
<feature type="domain" description="SLH" evidence="3">
    <location>
        <begin position="96"/>
        <end position="156"/>
    </location>
</feature>
<proteinExistence type="predicted"/>